<dbReference type="InterPro" id="IPR014030">
    <property type="entry name" value="Ketoacyl_synth_N"/>
</dbReference>
<evidence type="ECO:0000256" key="2">
    <source>
        <dbReference type="ARBA" id="ARBA00022679"/>
    </source>
</evidence>
<dbReference type="Proteomes" id="UP000326509">
    <property type="component" value="Unassembled WGS sequence"/>
</dbReference>
<dbReference type="SMART" id="SM00825">
    <property type="entry name" value="PKS_KS"/>
    <property type="match status" value="1"/>
</dbReference>
<comment type="caution">
    <text evidence="5">The sequence shown here is derived from an EMBL/GenBank/DDBJ whole genome shotgun (WGS) entry which is preliminary data.</text>
</comment>
<accession>A0A5J4IXL1</accession>
<keyword evidence="6" id="KW-1185">Reference proteome</keyword>
<organism evidence="5 6">
    <name type="scientific">Patiriisocius marinus</name>
    <dbReference type="NCBI Taxonomy" id="1397112"/>
    <lineage>
        <taxon>Bacteria</taxon>
        <taxon>Pseudomonadati</taxon>
        <taxon>Bacteroidota</taxon>
        <taxon>Flavobacteriia</taxon>
        <taxon>Flavobacteriales</taxon>
        <taxon>Flavobacteriaceae</taxon>
        <taxon>Patiriisocius</taxon>
    </lineage>
</organism>
<dbReference type="SUPFAM" id="SSF53901">
    <property type="entry name" value="Thiolase-like"/>
    <property type="match status" value="1"/>
</dbReference>
<evidence type="ECO:0000256" key="3">
    <source>
        <dbReference type="RuleBase" id="RU003694"/>
    </source>
</evidence>
<feature type="domain" description="Ketosynthase family 3 (KS3)" evidence="4">
    <location>
        <begin position="1"/>
        <end position="379"/>
    </location>
</feature>
<dbReference type="Gene3D" id="3.40.47.10">
    <property type="match status" value="1"/>
</dbReference>
<keyword evidence="2 3" id="KW-0808">Transferase</keyword>
<dbReference type="OrthoDB" id="9808669at2"/>
<comment type="similarity">
    <text evidence="1 3">Belongs to the thiolase-like superfamily. Beta-ketoacyl-ACP synthases family.</text>
</comment>
<evidence type="ECO:0000259" key="4">
    <source>
        <dbReference type="PROSITE" id="PS52004"/>
    </source>
</evidence>
<dbReference type="InterPro" id="IPR014031">
    <property type="entry name" value="Ketoacyl_synth_C"/>
</dbReference>
<dbReference type="InterPro" id="IPR016039">
    <property type="entry name" value="Thiolase-like"/>
</dbReference>
<dbReference type="EMBL" id="BKCG01000001">
    <property type="protein sequence ID" value="GER58328.1"/>
    <property type="molecule type" value="Genomic_DNA"/>
</dbReference>
<dbReference type="RefSeq" id="WP_151672412.1">
    <property type="nucleotide sequence ID" value="NZ_BKCG01000001.1"/>
</dbReference>
<dbReference type="InterPro" id="IPR000794">
    <property type="entry name" value="Beta-ketoacyl_synthase"/>
</dbReference>
<dbReference type="AlphaFoldDB" id="A0A5J4IXL1"/>
<dbReference type="InterPro" id="IPR020841">
    <property type="entry name" value="PKS_Beta-ketoAc_synthase_dom"/>
</dbReference>
<name>A0A5J4IXL1_9FLAO</name>
<dbReference type="GO" id="GO:0006633">
    <property type="term" value="P:fatty acid biosynthetic process"/>
    <property type="evidence" value="ECO:0007669"/>
    <property type="project" value="TreeGrafter"/>
</dbReference>
<evidence type="ECO:0000313" key="5">
    <source>
        <dbReference type="EMBL" id="GER58328.1"/>
    </source>
</evidence>
<dbReference type="PROSITE" id="PS52004">
    <property type="entry name" value="KS3_2"/>
    <property type="match status" value="1"/>
</dbReference>
<reference evidence="5 6" key="1">
    <citation type="submission" date="2019-08" db="EMBL/GenBank/DDBJ databases">
        <title>Draft genome sequence of Ulvibacter marinus type strain NBRC 109484.</title>
        <authorList>
            <person name="Kawano K."/>
            <person name="Ushijima N."/>
            <person name="Kihara M."/>
            <person name="Itoh H."/>
        </authorList>
    </citation>
    <scope>NUCLEOTIDE SEQUENCE [LARGE SCALE GENOMIC DNA]</scope>
    <source>
        <strain evidence="5 6">NBRC 109484</strain>
    </source>
</reference>
<gene>
    <name evidence="5" type="ORF">ULMA_04360</name>
</gene>
<evidence type="ECO:0000256" key="1">
    <source>
        <dbReference type="ARBA" id="ARBA00008467"/>
    </source>
</evidence>
<dbReference type="GO" id="GO:0004315">
    <property type="term" value="F:3-oxoacyl-[acyl-carrier-protein] synthase activity"/>
    <property type="evidence" value="ECO:0007669"/>
    <property type="project" value="TreeGrafter"/>
</dbReference>
<proteinExistence type="inferred from homology"/>
<dbReference type="PANTHER" id="PTHR11712">
    <property type="entry name" value="POLYKETIDE SYNTHASE-RELATED"/>
    <property type="match status" value="1"/>
</dbReference>
<dbReference type="Pfam" id="PF02801">
    <property type="entry name" value="Ketoacyl-synt_C"/>
    <property type="match status" value="1"/>
</dbReference>
<evidence type="ECO:0000313" key="6">
    <source>
        <dbReference type="Proteomes" id="UP000326509"/>
    </source>
</evidence>
<sequence length="384" mass="41136">MHKIFVSYNNIISSLGFNSKTVVNAISKEKSGLSLIDNPDVLPHLVFASVINDVLLDKAYAEISTNQEHTRLEKMMLLSMDNVLKISEINITKKTGLIISTTKGNIDAIDDDNSFQPKRSYLSSLANSLKAHFGFTTEPIVVSNACVSGILAIAVAKRYIAIGRFDEVIVVSGDMVSPFILSGFDSFQALSSERCKPYDKNRTGINIGEVAATALVTSKSENLAPEAVEVLGDSACNDANHISGPSRTGEGLYRSIKNALKEAGITSEDIDYISAHGTATNFNDEMESIAFGRAGMSTVPINSFKGYFGHTLGASGLLETILGMHSLANNTLFASLGFEELGVSQPLNVVKTTTKKPLSIFIKTASGFGGCNTAVIFKEVNSIK</sequence>
<dbReference type="Pfam" id="PF00109">
    <property type="entry name" value="ketoacyl-synt"/>
    <property type="match status" value="1"/>
</dbReference>
<protein>
    <submittedName>
        <fullName evidence="5">Beta-ketoacyl synthase</fullName>
    </submittedName>
</protein>
<dbReference type="PANTHER" id="PTHR11712:SF336">
    <property type="entry name" value="3-OXOACYL-[ACYL-CARRIER-PROTEIN] SYNTHASE, MITOCHONDRIAL"/>
    <property type="match status" value="1"/>
</dbReference>